<gene>
    <name evidence="6" type="ORF">K431DRAFT_281939</name>
</gene>
<dbReference type="EMBL" id="MU003771">
    <property type="protein sequence ID" value="KAF2724511.1"/>
    <property type="molecule type" value="Genomic_DNA"/>
</dbReference>
<dbReference type="OrthoDB" id="5422068at2759"/>
<feature type="domain" description="CENP-V/GFA" evidence="5">
    <location>
        <begin position="7"/>
        <end position="150"/>
    </location>
</feature>
<dbReference type="AlphaFoldDB" id="A0A9P4QGK8"/>
<evidence type="ECO:0000256" key="2">
    <source>
        <dbReference type="ARBA" id="ARBA00022723"/>
    </source>
</evidence>
<reference evidence="6" key="1">
    <citation type="journal article" date="2020" name="Stud. Mycol.">
        <title>101 Dothideomycetes genomes: a test case for predicting lifestyles and emergence of pathogens.</title>
        <authorList>
            <person name="Haridas S."/>
            <person name="Albert R."/>
            <person name="Binder M."/>
            <person name="Bloem J."/>
            <person name="Labutti K."/>
            <person name="Salamov A."/>
            <person name="Andreopoulos B."/>
            <person name="Baker S."/>
            <person name="Barry K."/>
            <person name="Bills G."/>
            <person name="Bluhm B."/>
            <person name="Cannon C."/>
            <person name="Castanera R."/>
            <person name="Culley D."/>
            <person name="Daum C."/>
            <person name="Ezra D."/>
            <person name="Gonzalez J."/>
            <person name="Henrissat B."/>
            <person name="Kuo A."/>
            <person name="Liang C."/>
            <person name="Lipzen A."/>
            <person name="Lutzoni F."/>
            <person name="Magnuson J."/>
            <person name="Mondo S."/>
            <person name="Nolan M."/>
            <person name="Ohm R."/>
            <person name="Pangilinan J."/>
            <person name="Park H.-J."/>
            <person name="Ramirez L."/>
            <person name="Alfaro M."/>
            <person name="Sun H."/>
            <person name="Tritt A."/>
            <person name="Yoshinaga Y."/>
            <person name="Zwiers L.-H."/>
            <person name="Turgeon B."/>
            <person name="Goodwin S."/>
            <person name="Spatafora J."/>
            <person name="Crous P."/>
            <person name="Grigoriev I."/>
        </authorList>
    </citation>
    <scope>NUCLEOTIDE SEQUENCE</scope>
    <source>
        <strain evidence="6">CBS 116435</strain>
    </source>
</reference>
<organism evidence="6 7">
    <name type="scientific">Polychaeton citri CBS 116435</name>
    <dbReference type="NCBI Taxonomy" id="1314669"/>
    <lineage>
        <taxon>Eukaryota</taxon>
        <taxon>Fungi</taxon>
        <taxon>Dikarya</taxon>
        <taxon>Ascomycota</taxon>
        <taxon>Pezizomycotina</taxon>
        <taxon>Dothideomycetes</taxon>
        <taxon>Dothideomycetidae</taxon>
        <taxon>Capnodiales</taxon>
        <taxon>Capnodiaceae</taxon>
        <taxon>Polychaeton</taxon>
    </lineage>
</organism>
<proteinExistence type="inferred from homology"/>
<dbReference type="PROSITE" id="PS51891">
    <property type="entry name" value="CENP_V_GFA"/>
    <property type="match status" value="1"/>
</dbReference>
<sequence length="383" mass="42196">MSDTRTINAKCRCGNFDLPITLPAADFPLKAYLCHCDSCRHMTGTLALMVIFLKPTHFQPPQEVLDKLKSFVFSKRITQYHCPTCGCFTIASVKKYPDDDDSEISWDVATGTLESADASALAVQGHEHLQDTLDGGFADFFPKANGKPIDRWPSHFGDDDELPPFWRDEKVKRFSPTSTKPGDPSKRLHAHCKCGGVDLWVARPSAKSDISTAPLPDVIVPATGEEPADASKASEDAWWHRANGTKYLASLCVCDSCRLVSGMEVVEWTFVPIANISLDAEGKKPLDFTAGTLKAYKSSSDVTRYFCNGCGALVFYTCQDRPQVLDLAVGLIAAEEGARAETWLEWETSRLSYREDGIVRNKALVEGIEAALPEYKKAVMGKK</sequence>
<evidence type="ECO:0000256" key="1">
    <source>
        <dbReference type="ARBA" id="ARBA00005495"/>
    </source>
</evidence>
<evidence type="ECO:0000313" key="7">
    <source>
        <dbReference type="Proteomes" id="UP000799441"/>
    </source>
</evidence>
<dbReference type="PANTHER" id="PTHR33337:SF31">
    <property type="entry name" value="DUF636 DOMAIN PROTEIN (AFU_ORTHOLOGUE AFUA_2G12650)"/>
    <property type="match status" value="1"/>
</dbReference>
<evidence type="ECO:0000256" key="4">
    <source>
        <dbReference type="ARBA" id="ARBA00023239"/>
    </source>
</evidence>
<name>A0A9P4QGK8_9PEZI</name>
<dbReference type="Pfam" id="PF04828">
    <property type="entry name" value="GFA"/>
    <property type="match status" value="2"/>
</dbReference>
<keyword evidence="3" id="KW-0862">Zinc</keyword>
<evidence type="ECO:0000313" key="6">
    <source>
        <dbReference type="EMBL" id="KAF2724511.1"/>
    </source>
</evidence>
<dbReference type="SUPFAM" id="SSF51316">
    <property type="entry name" value="Mss4-like"/>
    <property type="match status" value="2"/>
</dbReference>
<dbReference type="PANTHER" id="PTHR33337">
    <property type="entry name" value="GFA DOMAIN-CONTAINING PROTEIN"/>
    <property type="match status" value="1"/>
</dbReference>
<dbReference type="GO" id="GO:0016846">
    <property type="term" value="F:carbon-sulfur lyase activity"/>
    <property type="evidence" value="ECO:0007669"/>
    <property type="project" value="InterPro"/>
</dbReference>
<keyword evidence="4" id="KW-0456">Lyase</keyword>
<evidence type="ECO:0000259" key="5">
    <source>
        <dbReference type="PROSITE" id="PS51891"/>
    </source>
</evidence>
<dbReference type="Gene3D" id="3.90.1590.10">
    <property type="entry name" value="glutathione-dependent formaldehyde- activating enzyme (gfa)"/>
    <property type="match status" value="2"/>
</dbReference>
<protein>
    <recommendedName>
        <fullName evidence="5">CENP-V/GFA domain-containing protein</fullName>
    </recommendedName>
</protein>
<accession>A0A9P4QGK8</accession>
<dbReference type="Proteomes" id="UP000799441">
    <property type="component" value="Unassembled WGS sequence"/>
</dbReference>
<evidence type="ECO:0000256" key="3">
    <source>
        <dbReference type="ARBA" id="ARBA00022833"/>
    </source>
</evidence>
<dbReference type="GO" id="GO:0046872">
    <property type="term" value="F:metal ion binding"/>
    <property type="evidence" value="ECO:0007669"/>
    <property type="project" value="UniProtKB-KW"/>
</dbReference>
<dbReference type="InterPro" id="IPR011057">
    <property type="entry name" value="Mss4-like_sf"/>
</dbReference>
<comment type="similarity">
    <text evidence="1">Belongs to the Gfa family.</text>
</comment>
<comment type="caution">
    <text evidence="6">The sequence shown here is derived from an EMBL/GenBank/DDBJ whole genome shotgun (WGS) entry which is preliminary data.</text>
</comment>
<keyword evidence="2" id="KW-0479">Metal-binding</keyword>
<dbReference type="InterPro" id="IPR006913">
    <property type="entry name" value="CENP-V/GFA"/>
</dbReference>
<keyword evidence="7" id="KW-1185">Reference proteome</keyword>